<protein>
    <recommendedName>
        <fullName evidence="1">Sulfotransferase domain-containing protein</fullName>
    </recommendedName>
</protein>
<name>T2DN06_ALTMD</name>
<dbReference type="KEGG" id="amc:MADE_000001022350"/>
<dbReference type="Pfam" id="PF00685">
    <property type="entry name" value="Sulfotransfer_1"/>
    <property type="match status" value="1"/>
</dbReference>
<dbReference type="InterPro" id="IPR027417">
    <property type="entry name" value="P-loop_NTPase"/>
</dbReference>
<evidence type="ECO:0000259" key="1">
    <source>
        <dbReference type="Pfam" id="PF00685"/>
    </source>
</evidence>
<dbReference type="GO" id="GO:0006790">
    <property type="term" value="P:sulfur compound metabolic process"/>
    <property type="evidence" value="ECO:0007669"/>
    <property type="project" value="TreeGrafter"/>
</dbReference>
<dbReference type="Gene3D" id="3.40.50.300">
    <property type="entry name" value="P-loop containing nucleotide triphosphate hydrolases"/>
    <property type="match status" value="1"/>
</dbReference>
<dbReference type="InterPro" id="IPR000863">
    <property type="entry name" value="Sulfotransferase_dom"/>
</dbReference>
<dbReference type="PANTHER" id="PTHR10704:SF44">
    <property type="entry name" value="LD35051P-RELATED"/>
    <property type="match status" value="1"/>
</dbReference>
<evidence type="ECO:0000313" key="3">
    <source>
        <dbReference type="Proteomes" id="UP000001870"/>
    </source>
</evidence>
<evidence type="ECO:0000313" key="2">
    <source>
        <dbReference type="EMBL" id="AGV54058.1"/>
    </source>
</evidence>
<dbReference type="InterPro" id="IPR051135">
    <property type="entry name" value="Gal/GlcNAc/GalNAc_ST"/>
</dbReference>
<dbReference type="HOGENOM" id="CLU_1017964_0_0_6"/>
<keyword evidence="3" id="KW-1185">Reference proteome</keyword>
<proteinExistence type="predicted"/>
<dbReference type="PANTHER" id="PTHR10704">
    <property type="entry name" value="CARBOHYDRATE SULFOTRANSFERASE"/>
    <property type="match status" value="1"/>
</dbReference>
<dbReference type="GO" id="GO:0001517">
    <property type="term" value="F:N-acetylglucosamine 6-O-sulfotransferase activity"/>
    <property type="evidence" value="ECO:0007669"/>
    <property type="project" value="TreeGrafter"/>
</dbReference>
<dbReference type="GO" id="GO:0006044">
    <property type="term" value="P:N-acetylglucosamine metabolic process"/>
    <property type="evidence" value="ECO:0007669"/>
    <property type="project" value="TreeGrafter"/>
</dbReference>
<dbReference type="EMBL" id="CP001103">
    <property type="protein sequence ID" value="AGV54058.1"/>
    <property type="molecule type" value="Genomic_DNA"/>
</dbReference>
<accession>T2DN06</accession>
<sequence>MFMKHIAIHSVPRSGSSWLGEILNSSPSVSYAFQPLFSYQFKGALNANSSMVEIQNFYNNIKETDDKFVTQLDDRRSGIKPSFQKSTISHIAYKEVRYHYILENLLEQNPAQRVIGLIRNPLSVLSSWKNAPREFRTDLGWTFDSEWKHANLKNMNKAEEYFGFERWKETALLFKKLEKNFSSKFKLVFYTDLLSNTETVVRETFDFLELDFTMQTKDFISQSIQKEIAGTYSVFKKKQYIDNNYLNNLSTNIIEEVSNECNSAGLSQFLKVS</sequence>
<reference evidence="2 3" key="2">
    <citation type="journal article" date="2015" name="Antonie Van Leeuwenhoek">
        <title>Ecophysiological diversity of a novel member of the genus Alteromonas, and description of Alteromonas mediterranea sp. nov.</title>
        <authorList>
            <person name="Ivanova E.P."/>
            <person name="Lopez-Perez M."/>
            <person name="Zabalos M."/>
            <person name="Nguyen S.H."/>
            <person name="Webb H.K."/>
            <person name="Ryan J."/>
            <person name="Lagutin K."/>
            <person name="Vyssotski M."/>
            <person name="Crawford R.J."/>
            <person name="Rodriguez-Valera F."/>
        </authorList>
    </citation>
    <scope>NUCLEOTIDE SEQUENCE [LARGE SCALE GENOMIC DNA]</scope>
    <source>
        <strain evidence="3">DSM 17117 / CIP 110805 / LMG 28347 / Deep ecotype</strain>
    </source>
</reference>
<reference evidence="2 3" key="1">
    <citation type="journal article" date="2008" name="ISME J.">
        <title>Comparative genomics of two ecotypes of the marine planktonic copiotroph Alteromonas macleodii suggests alternative lifestyles associated with different kinds of particulate organic matter.</title>
        <authorList>
            <person name="Ivars-Martinez E."/>
            <person name="Martin-Cuadrado A.B."/>
            <person name="D'Auria G."/>
            <person name="Mira A."/>
            <person name="Ferriera S."/>
            <person name="Johnson J."/>
            <person name="Friedman R."/>
            <person name="Rodriguez-Valera F."/>
        </authorList>
    </citation>
    <scope>NUCLEOTIDE SEQUENCE [LARGE SCALE GENOMIC DNA]</scope>
    <source>
        <strain evidence="3">DSM 17117 / CIP 110805 / LMG 28347 / Deep ecotype</strain>
    </source>
</reference>
<dbReference type="Proteomes" id="UP000001870">
    <property type="component" value="Chromosome"/>
</dbReference>
<gene>
    <name evidence="2" type="ORF">MADE_000001022350</name>
</gene>
<feature type="domain" description="Sulfotransferase" evidence="1">
    <location>
        <begin position="5"/>
        <end position="243"/>
    </location>
</feature>
<dbReference type="AlphaFoldDB" id="T2DN06"/>
<organism evidence="2 3">
    <name type="scientific">Alteromonas mediterranea (strain DSM 17117 / CIP 110805 / LMG 28347 / Deep ecotype)</name>
    <dbReference type="NCBI Taxonomy" id="1774373"/>
    <lineage>
        <taxon>Bacteria</taxon>
        <taxon>Pseudomonadati</taxon>
        <taxon>Pseudomonadota</taxon>
        <taxon>Gammaproteobacteria</taxon>
        <taxon>Alteromonadales</taxon>
        <taxon>Alteromonadaceae</taxon>
        <taxon>Alteromonas/Salinimonas group</taxon>
        <taxon>Alteromonas</taxon>
    </lineage>
</organism>
<dbReference type="SUPFAM" id="SSF52540">
    <property type="entry name" value="P-loop containing nucleoside triphosphate hydrolases"/>
    <property type="match status" value="1"/>
</dbReference>